<sequence length="252" mass="29125">MGKNYSVDRDKKGRYRHSYVFTRGSNVGIKLFGCDALIKGKVTTIEEYYCVLDVEGDSGPYQVTINFAEVYYIKHDEFLTVEERSPNFSPEDMTTSFVFEIGEKIGVEFKDGKRIKGSVLSEGAYYLYIKTEKGNHYTIMKSAISYIAHKKHIALLETNDFYIEEMKSAGYTKPTEYVFSIGDRITVFFASGKNISGIVLDESKYWVLLQSEKRQITVLKSSYLYFKHEIYESKPYLYIANKRLKKALREGK</sequence>
<reference evidence="1 2" key="1">
    <citation type="journal article" date="2015" name="Genome Announc.">
        <title>Complete genome sequences for 35 biothreat assay-relevant bacillus species.</title>
        <authorList>
            <person name="Johnson S.L."/>
            <person name="Daligault H.E."/>
            <person name="Davenport K.W."/>
            <person name="Jaissle J."/>
            <person name="Frey K.G."/>
            <person name="Ladner J.T."/>
            <person name="Broomall S.M."/>
            <person name="Bishop-Lilly K.A."/>
            <person name="Bruce D.C."/>
            <person name="Gibbons H.S."/>
            <person name="Coyne S.R."/>
            <person name="Lo C.C."/>
            <person name="Meincke L."/>
            <person name="Munk A.C."/>
            <person name="Koroleva G.I."/>
            <person name="Rosenzweig C.N."/>
            <person name="Palacios G.F."/>
            <person name="Redden C.L."/>
            <person name="Minogue T.D."/>
            <person name="Chain P.S."/>
        </authorList>
    </citation>
    <scope>NUCLEOTIDE SEQUENCE [LARGE SCALE GENOMIC DNA]</scope>
    <source>
        <strain evidence="1 2">03BB108</strain>
    </source>
</reference>
<proteinExistence type="predicted"/>
<dbReference type="EMBL" id="CP009640">
    <property type="protein sequence ID" value="AJI09059.1"/>
    <property type="molecule type" value="Genomic_DNA"/>
</dbReference>
<dbReference type="Proteomes" id="UP000031861">
    <property type="component" value="Plasmid pBFI_3"/>
</dbReference>
<evidence type="ECO:0000313" key="1">
    <source>
        <dbReference type="EMBL" id="AJI09059.1"/>
    </source>
</evidence>
<accession>A0AAN0W4Z6</accession>
<gene>
    <name evidence="1" type="ORF">AK40_6078</name>
</gene>
<dbReference type="AlphaFoldDB" id="A0AAN0W4Z6"/>
<keyword evidence="1" id="KW-0614">Plasmid</keyword>
<dbReference type="Gene3D" id="2.30.30.100">
    <property type="match status" value="2"/>
</dbReference>
<evidence type="ECO:0000313" key="2">
    <source>
        <dbReference type="Proteomes" id="UP000031861"/>
    </source>
</evidence>
<dbReference type="RefSeq" id="WP_001996317.1">
    <property type="nucleotide sequence ID" value="NZ_CP009640.1"/>
</dbReference>
<name>A0AAN0W4Z6_BACCE</name>
<organism evidence="1 2">
    <name type="scientific">Bacillus cereus 03BB108</name>
    <dbReference type="NCBI Taxonomy" id="451709"/>
    <lineage>
        <taxon>Bacteria</taxon>
        <taxon>Bacillati</taxon>
        <taxon>Bacillota</taxon>
        <taxon>Bacilli</taxon>
        <taxon>Bacillales</taxon>
        <taxon>Bacillaceae</taxon>
        <taxon>Bacillus</taxon>
        <taxon>Bacillus cereus group</taxon>
    </lineage>
</organism>
<protein>
    <submittedName>
        <fullName evidence="1">Uncharacterized protein</fullName>
    </submittedName>
</protein>
<geneLocation type="plasmid" evidence="1 2">
    <name>pBFI_3</name>
</geneLocation>